<keyword evidence="1" id="KW-0863">Zinc-finger</keyword>
<dbReference type="InterPro" id="IPR007527">
    <property type="entry name" value="Znf_SWIM"/>
</dbReference>
<keyword evidence="1" id="KW-0862">Zinc</keyword>
<dbReference type="PANTHER" id="PTHR47526:SF3">
    <property type="entry name" value="PHD-TYPE DOMAIN-CONTAINING PROTEIN"/>
    <property type="match status" value="1"/>
</dbReference>
<dbReference type="Proteomes" id="UP000465112">
    <property type="component" value="Chromosome 11"/>
</dbReference>
<gene>
    <name evidence="3" type="ORF">PFLUV_G00138010</name>
</gene>
<evidence type="ECO:0000313" key="4">
    <source>
        <dbReference type="Proteomes" id="UP000465112"/>
    </source>
</evidence>
<evidence type="ECO:0000259" key="2">
    <source>
        <dbReference type="PROSITE" id="PS50966"/>
    </source>
</evidence>
<feature type="domain" description="SWIM-type" evidence="2">
    <location>
        <begin position="21"/>
        <end position="57"/>
    </location>
</feature>
<proteinExistence type="predicted"/>
<reference evidence="3 4" key="1">
    <citation type="submission" date="2019-06" db="EMBL/GenBank/DDBJ databases">
        <title>A chromosome-scale genome assembly of the European perch, Perca fluviatilis.</title>
        <authorList>
            <person name="Roques C."/>
            <person name="Zahm M."/>
            <person name="Cabau C."/>
            <person name="Klopp C."/>
            <person name="Bouchez O."/>
            <person name="Donnadieu C."/>
            <person name="Kuhl H."/>
            <person name="Gislard M."/>
            <person name="Guendouz S."/>
            <person name="Journot L."/>
            <person name="Haffray P."/>
            <person name="Bestin A."/>
            <person name="Morvezen R."/>
            <person name="Feron R."/>
            <person name="Wen M."/>
            <person name="Jouanno E."/>
            <person name="Herpin A."/>
            <person name="Schartl M."/>
            <person name="Postlethwait J."/>
            <person name="Schaerlinger B."/>
            <person name="Chardard D."/>
            <person name="Lecocq T."/>
            <person name="Poncet C."/>
            <person name="Jaffrelo L."/>
            <person name="Lampietro C."/>
            <person name="Guiguen Y."/>
        </authorList>
    </citation>
    <scope>NUCLEOTIDE SEQUENCE [LARGE SCALE GENOMIC DNA]</scope>
    <source>
        <tissue evidence="3">Blood</tissue>
    </source>
</reference>
<comment type="caution">
    <text evidence="3">The sequence shown here is derived from an EMBL/GenBank/DDBJ whole genome shotgun (WGS) entry which is preliminary data.</text>
</comment>
<name>A0A6A5E5L8_PERFL</name>
<protein>
    <recommendedName>
        <fullName evidence="2">SWIM-type domain-containing protein</fullName>
    </recommendedName>
</protein>
<dbReference type="GO" id="GO:0008270">
    <property type="term" value="F:zinc ion binding"/>
    <property type="evidence" value="ECO:0007669"/>
    <property type="project" value="UniProtKB-KW"/>
</dbReference>
<organism evidence="3 4">
    <name type="scientific">Perca fluviatilis</name>
    <name type="common">European perch</name>
    <dbReference type="NCBI Taxonomy" id="8168"/>
    <lineage>
        <taxon>Eukaryota</taxon>
        <taxon>Metazoa</taxon>
        <taxon>Chordata</taxon>
        <taxon>Craniata</taxon>
        <taxon>Vertebrata</taxon>
        <taxon>Euteleostomi</taxon>
        <taxon>Actinopterygii</taxon>
        <taxon>Neopterygii</taxon>
        <taxon>Teleostei</taxon>
        <taxon>Neoteleostei</taxon>
        <taxon>Acanthomorphata</taxon>
        <taxon>Eupercaria</taxon>
        <taxon>Perciformes</taxon>
        <taxon>Percoidei</taxon>
        <taxon>Percidae</taxon>
        <taxon>Percinae</taxon>
        <taxon>Perca</taxon>
    </lineage>
</organism>
<evidence type="ECO:0000313" key="3">
    <source>
        <dbReference type="EMBL" id="KAF1384031.1"/>
    </source>
</evidence>
<sequence length="200" mass="22326">MFLMKGKVNHSQAVNMTPTQPWIVVHDDGTILMAHCTCKAGLGEECSHAAALMYAVLAAVNLKDGLSSTEMPCAWVLPSKTGKVQYEEICNISFMKKKTVTYSPLPSIPVPTEEEFMDFYQKLYECDVQEESSEGTAILSVIEGHSHRYKPKTFQLNLPEPLSKLYSKAKLHNDLSSLLVESESIFDNLQITEQQMGTCE</sequence>
<dbReference type="PANTHER" id="PTHR47526">
    <property type="entry name" value="ATP-DEPENDENT DNA HELICASE"/>
    <property type="match status" value="1"/>
</dbReference>
<evidence type="ECO:0000256" key="1">
    <source>
        <dbReference type="PROSITE-ProRule" id="PRU00325"/>
    </source>
</evidence>
<accession>A0A6A5E5L8</accession>
<keyword evidence="1" id="KW-0479">Metal-binding</keyword>
<keyword evidence="4" id="KW-1185">Reference proteome</keyword>
<dbReference type="PROSITE" id="PS50966">
    <property type="entry name" value="ZF_SWIM"/>
    <property type="match status" value="1"/>
</dbReference>
<dbReference type="OrthoDB" id="6155932at2759"/>
<dbReference type="EMBL" id="VHII01000011">
    <property type="protein sequence ID" value="KAF1384031.1"/>
    <property type="molecule type" value="Genomic_DNA"/>
</dbReference>
<dbReference type="AlphaFoldDB" id="A0A6A5E5L8"/>